<dbReference type="PANTHER" id="PTHR38682:SF1">
    <property type="entry name" value="V-TYPE ATP SYNTHASE SUBUNIT C"/>
    <property type="match status" value="1"/>
</dbReference>
<dbReference type="InterPro" id="IPR044911">
    <property type="entry name" value="V-type_ATPase_csu/dsu_dom_3"/>
</dbReference>
<name>A0A9J6P2K8_9CLOT</name>
<dbReference type="RefSeq" id="WP_250859694.1">
    <property type="nucleotide sequence ID" value="NZ_JAGSOJ010000002.1"/>
</dbReference>
<dbReference type="SUPFAM" id="SSF103486">
    <property type="entry name" value="V-type ATP synthase subunit C"/>
    <property type="match status" value="1"/>
</dbReference>
<dbReference type="GO" id="GO:0046961">
    <property type="term" value="F:proton-transporting ATPase activity, rotational mechanism"/>
    <property type="evidence" value="ECO:0007669"/>
    <property type="project" value="InterPro"/>
</dbReference>
<proteinExistence type="inferred from homology"/>
<protein>
    <submittedName>
        <fullName evidence="4">V-type ATP synthase subunit C</fullName>
    </submittedName>
</protein>
<evidence type="ECO:0000313" key="5">
    <source>
        <dbReference type="Proteomes" id="UP001056429"/>
    </source>
</evidence>
<dbReference type="Pfam" id="PF01992">
    <property type="entry name" value="vATP-synt_AC39"/>
    <property type="match status" value="1"/>
</dbReference>
<evidence type="ECO:0000256" key="2">
    <source>
        <dbReference type="ARBA" id="ARBA00022448"/>
    </source>
</evidence>
<organism evidence="4 5">
    <name type="scientific">Oceanirhabdus seepicola</name>
    <dbReference type="NCBI Taxonomy" id="2828781"/>
    <lineage>
        <taxon>Bacteria</taxon>
        <taxon>Bacillati</taxon>
        <taxon>Bacillota</taxon>
        <taxon>Clostridia</taxon>
        <taxon>Eubacteriales</taxon>
        <taxon>Clostridiaceae</taxon>
        <taxon>Oceanirhabdus</taxon>
    </lineage>
</organism>
<accession>A0A9J6P2K8</accession>
<dbReference type="Gene3D" id="1.10.132.50">
    <property type="entry name" value="ATP synthase (C/AC39) subunit, domain 3"/>
    <property type="match status" value="1"/>
</dbReference>
<keyword evidence="5" id="KW-1185">Reference proteome</keyword>
<dbReference type="InterPro" id="IPR002843">
    <property type="entry name" value="ATPase_V0-cplx_csu/dsu"/>
</dbReference>
<evidence type="ECO:0000256" key="1">
    <source>
        <dbReference type="ARBA" id="ARBA00006709"/>
    </source>
</evidence>
<dbReference type="InterPro" id="IPR050873">
    <property type="entry name" value="V-ATPase_V0D/AC39_subunit"/>
</dbReference>
<dbReference type="Gene3D" id="1.20.1690.10">
    <property type="entry name" value="V-type ATP synthase subunit C domain"/>
    <property type="match status" value="2"/>
</dbReference>
<keyword evidence="2" id="KW-0813">Transport</keyword>
<evidence type="ECO:0000313" key="4">
    <source>
        <dbReference type="EMBL" id="MCM1990620.1"/>
    </source>
</evidence>
<reference evidence="4" key="1">
    <citation type="journal article" date="2021" name="mSystems">
        <title>Bacteria and Archaea Synergistically Convert Glycine Betaine to Biogenic Methane in the Formosa Cold Seep of the South China Sea.</title>
        <authorList>
            <person name="Li L."/>
            <person name="Zhang W."/>
            <person name="Zhang S."/>
            <person name="Song L."/>
            <person name="Sun Q."/>
            <person name="Zhang H."/>
            <person name="Xiang H."/>
            <person name="Dong X."/>
        </authorList>
    </citation>
    <scope>NUCLEOTIDE SEQUENCE</scope>
    <source>
        <strain evidence="4">ZWT</strain>
    </source>
</reference>
<dbReference type="EMBL" id="JAGSOJ010000002">
    <property type="protein sequence ID" value="MCM1990620.1"/>
    <property type="molecule type" value="Genomic_DNA"/>
</dbReference>
<dbReference type="PANTHER" id="PTHR38682">
    <property type="entry name" value="V-TYPE ATP SYNTHASE SUBUNIT C"/>
    <property type="match status" value="1"/>
</dbReference>
<dbReference type="InterPro" id="IPR035067">
    <property type="entry name" value="V-type_ATPase_csu/dsu"/>
</dbReference>
<sequence>MIDNTIFIQAVSHIRALELYLLDEGKLNRMIESSTGDEAMKILAETVYGQYISKLERTEDYEYMLGEELKSVYNEMYKVSPDRRIIDIMGVRYDYHNIKTLLKAKFLNKNLDEILIPIGMYSIEKLKNTLDNEDFYDIKGRMRTGIEESLNDYEKYSDPQRVDMIMDKYMYIDMYEMSKEIGDPFIEKYVKMSIDVTNITTFFRIKKQKKEKLFLEFALLSNGYIDLDIYNEYYNDSAENFASRIAHTDYYDLVRDGVEELSKSGKLSTLEMLRDNFIMNMIKDAKYVSFGSEPIIAYIFGKESELKAIRTIMVGKLNNIEPDLIKGRLRDIYV</sequence>
<dbReference type="InterPro" id="IPR036079">
    <property type="entry name" value="ATPase_csu/dsu_sf"/>
</dbReference>
<keyword evidence="3" id="KW-0406">Ion transport</keyword>
<dbReference type="AlphaFoldDB" id="A0A9J6P2K8"/>
<evidence type="ECO:0000256" key="3">
    <source>
        <dbReference type="ARBA" id="ARBA00023065"/>
    </source>
</evidence>
<comment type="caution">
    <text evidence="4">The sequence shown here is derived from an EMBL/GenBank/DDBJ whole genome shotgun (WGS) entry which is preliminary data.</text>
</comment>
<comment type="similarity">
    <text evidence="1">Belongs to the V-ATPase V0D/AC39 subunit family.</text>
</comment>
<dbReference type="NCBIfam" id="NF002266">
    <property type="entry name" value="PRK01198.1-2"/>
    <property type="match status" value="1"/>
</dbReference>
<gene>
    <name evidence="4" type="ORF">KDK92_12880</name>
</gene>
<dbReference type="Proteomes" id="UP001056429">
    <property type="component" value="Unassembled WGS sequence"/>
</dbReference>
<reference evidence="4" key="2">
    <citation type="submission" date="2021-04" db="EMBL/GenBank/DDBJ databases">
        <authorList>
            <person name="Dong X."/>
        </authorList>
    </citation>
    <scope>NUCLEOTIDE SEQUENCE</scope>
    <source>
        <strain evidence="4">ZWT</strain>
    </source>
</reference>